<reference evidence="2 3" key="1">
    <citation type="submission" date="2015-10" db="EMBL/GenBank/DDBJ databases">
        <title>Draft genome sequence of Streptomyces caeruleatus NRRL B-24802, type strain for the species Streptomyces caeruleatus.</title>
        <authorList>
            <person name="Ruckert C."/>
            <person name="Winkler A."/>
            <person name="Kalinowski J."/>
            <person name="Kampfer P."/>
            <person name="Glaeser S."/>
        </authorList>
    </citation>
    <scope>NUCLEOTIDE SEQUENCE [LARGE SCALE GENOMIC DNA]</scope>
    <source>
        <strain evidence="2 3">NRRL B-24802</strain>
    </source>
</reference>
<evidence type="ECO:0000313" key="2">
    <source>
        <dbReference type="EMBL" id="KUN93183.1"/>
    </source>
</evidence>
<protein>
    <recommendedName>
        <fullName evidence="4">Tetratricopeptide repeat protein</fullName>
    </recommendedName>
</protein>
<evidence type="ECO:0000256" key="1">
    <source>
        <dbReference type="SAM" id="MobiDB-lite"/>
    </source>
</evidence>
<dbReference type="Proteomes" id="UP000053429">
    <property type="component" value="Unassembled WGS sequence"/>
</dbReference>
<dbReference type="AlphaFoldDB" id="A0A101TIW0"/>
<gene>
    <name evidence="2" type="ORF">AQJ67_38980</name>
</gene>
<comment type="caution">
    <text evidence="2">The sequence shown here is derived from an EMBL/GenBank/DDBJ whole genome shotgun (WGS) entry which is preliminary data.</text>
</comment>
<name>A0A101TIW0_9ACTN</name>
<dbReference type="PANTHER" id="PTHR19959:SF119">
    <property type="entry name" value="FUNGAL LIPASE-LIKE DOMAIN-CONTAINING PROTEIN"/>
    <property type="match status" value="1"/>
</dbReference>
<dbReference type="PANTHER" id="PTHR19959">
    <property type="entry name" value="KINESIN LIGHT CHAIN"/>
    <property type="match status" value="1"/>
</dbReference>
<organism evidence="2 3">
    <name type="scientific">Streptomyces caeruleatus</name>
    <dbReference type="NCBI Taxonomy" id="661399"/>
    <lineage>
        <taxon>Bacteria</taxon>
        <taxon>Bacillati</taxon>
        <taxon>Actinomycetota</taxon>
        <taxon>Actinomycetes</taxon>
        <taxon>Kitasatosporales</taxon>
        <taxon>Streptomycetaceae</taxon>
        <taxon>Streptomyces</taxon>
    </lineage>
</organism>
<dbReference type="InterPro" id="IPR011990">
    <property type="entry name" value="TPR-like_helical_dom_sf"/>
</dbReference>
<evidence type="ECO:0000313" key="3">
    <source>
        <dbReference type="Proteomes" id="UP000053429"/>
    </source>
</evidence>
<accession>A0A101TIW0</accession>
<dbReference type="Gene3D" id="1.25.40.10">
    <property type="entry name" value="Tetratricopeptide repeat domain"/>
    <property type="match status" value="2"/>
</dbReference>
<dbReference type="OrthoDB" id="3218567at2"/>
<dbReference type="EMBL" id="LMWY01000056">
    <property type="protein sequence ID" value="KUN93183.1"/>
    <property type="molecule type" value="Genomic_DNA"/>
</dbReference>
<dbReference type="STRING" id="661399.AQJ67_38980"/>
<dbReference type="Pfam" id="PF13374">
    <property type="entry name" value="TPR_10"/>
    <property type="match status" value="2"/>
</dbReference>
<evidence type="ECO:0008006" key="4">
    <source>
        <dbReference type="Google" id="ProtNLM"/>
    </source>
</evidence>
<feature type="region of interest" description="Disordered" evidence="1">
    <location>
        <begin position="221"/>
        <end position="246"/>
    </location>
</feature>
<proteinExistence type="predicted"/>
<keyword evidence="3" id="KW-1185">Reference proteome</keyword>
<dbReference type="SUPFAM" id="SSF48452">
    <property type="entry name" value="TPR-like"/>
    <property type="match status" value="2"/>
</dbReference>
<dbReference type="RefSeq" id="WP_062724231.1">
    <property type="nucleotide sequence ID" value="NZ_KQ948942.1"/>
</dbReference>
<sequence length="1002" mass="110015">MTVPRDRQPVDAVEKLATALSVAVRVEPELIRAVRLEVFPRLGVETESELWFSRLARTQGPSGLVFDTGERHRLQARLQRWLRQQRERPEAPVHSLWRIVQHVHADLSPALLLEEEVTWLAVCGRHGEIDDALAPAFKAITRQNRDSLRQWFATAWDRLPQAVRDSPTAWQLAQTVRPRFPARRFPFGVERAPLPARRLGDLARVLDDVLITVRRDGDELEIDGRPVDPEATTGMPPGAHALPVPDTDPRVLTLLAGGPRMREKDLSVPVDWQLRVHVGSGPVLLRSARGQVFLLHERAAVPEHGAGPAGRFLGISSARYDHEGLPPLDHSPDLCREVGAAFGDTYATEYLTDPSRTAVTERLARLAARPHDGPLVVYLHGYALRGGAAAGPQLAFRDSDPGRPGTLLAAEELCRLAGQAGADQVLVLLDSVRAPGSGKDWVYGPMARTLRTASWTGQISVLVPHDAGWDRLFGSWLVRLLQSGPETGPQGWGWSPRDRFITGGELMRAVDLDWPGEYPSTPRNFATGVPRELLPNPRYALRRFPDGVHPADFGEAYAQEAAAFLGEVIRDSASSPADRERAVSNMLLLGPDRGIEAAVALTDLAERFTAASRRTDAVAAYQEAIDLLRPLAGRRPESAHQALGASLYGLAGLLCDAYRWAQARPFVEEAVALRRRLAETRPDQRPRLAESLHLWSLVLRGTGLHQPALEAAVEAADLLGRLTADDPDTHRAALAVCLSSLANRYGEVGLPEHALTAAVQAEAIRRAQAQSDPESRADLARSLHVRWYWERSLRHAAAAHTAITECVSIRRELAAQRPGVHRPKYAESLNCLAVSLADLGQVDRAPVPAREAVSIYRELVAAGAVDLRQPLARTQRNLALWLGTLGRPAEAVSAAAEAVSHYRELEAEQEGLHRADLADALEMWSWALDLLGEGRPRAIDAARQAVGLYRKLFAAEPGRYRRALARSVNTLSIRLDTHGRSEEAARLRAEVRDIVSGALPPF</sequence>